<evidence type="ECO:0000313" key="6">
    <source>
        <dbReference type="Proteomes" id="UP000323594"/>
    </source>
</evidence>
<dbReference type="GO" id="GO:0005737">
    <property type="term" value="C:cytoplasm"/>
    <property type="evidence" value="ECO:0007669"/>
    <property type="project" value="TreeGrafter"/>
</dbReference>
<evidence type="ECO:0000313" key="4">
    <source>
        <dbReference type="EMBL" id="QEJ97255.1"/>
    </source>
</evidence>
<dbReference type="Proteomes" id="UP000042527">
    <property type="component" value="Unassembled WGS sequence"/>
</dbReference>
<proteinExistence type="predicted"/>
<reference evidence="3" key="1">
    <citation type="submission" date="2015-01" db="EMBL/GenBank/DDBJ databases">
        <authorList>
            <person name="Xiang T."/>
            <person name="Song Y."/>
            <person name="Huang L."/>
            <person name="Wang B."/>
            <person name="Wu P."/>
        </authorList>
    </citation>
    <scope>NUCLEOTIDE SEQUENCE [LARGE SCALE GENOMIC DNA]</scope>
    <source>
        <strain evidence="3">V1</strain>
    </source>
</reference>
<dbReference type="EMBL" id="CP042817">
    <property type="protein sequence ID" value="QEJ97255.1"/>
    <property type="molecule type" value="Genomic_DNA"/>
</dbReference>
<dbReference type="GeneID" id="57752294"/>
<sequence length="242" mass="26355">MITMNLLNAFSAPVYYKEETSSTMNDARELAKSNCPDGTLIFAGMQNSGRGRLAGRVWLGEKNKNLLCTLILRRAIPQAFTLKIGLAVALALDKFLPADKKTTIKWPNDILIDGKKTCGILCEATDTVLFAGIGCNLLQTEFPQHLKSATSLASVIGTEACPAPQDFVPIFLSSAKACLTDNAAMQKIEEKLWKKNCPVYFIEGTNPANKIQGILKGFSPEGALQIQIGTKIKNFWSGELIL</sequence>
<dbReference type="Proteomes" id="UP000323594">
    <property type="component" value="Chromosome"/>
</dbReference>
<keyword evidence="1 3" id="KW-0436">Ligase</keyword>
<evidence type="ECO:0000313" key="3">
    <source>
        <dbReference type="EMBL" id="CEM61059.1"/>
    </source>
</evidence>
<dbReference type="CDD" id="cd16442">
    <property type="entry name" value="BPL"/>
    <property type="match status" value="1"/>
</dbReference>
<dbReference type="RefSeq" id="WP_039943445.1">
    <property type="nucleotide sequence ID" value="NZ_CDNC01000006.1"/>
</dbReference>
<dbReference type="InterPro" id="IPR004143">
    <property type="entry name" value="BPL_LPL_catalytic"/>
</dbReference>
<keyword evidence="5" id="KW-1185">Reference proteome</keyword>
<organism evidence="3 5">
    <name type="scientific">Treponema phagedenis</name>
    <dbReference type="NCBI Taxonomy" id="162"/>
    <lineage>
        <taxon>Bacteria</taxon>
        <taxon>Pseudomonadati</taxon>
        <taxon>Spirochaetota</taxon>
        <taxon>Spirochaetia</taxon>
        <taxon>Spirochaetales</taxon>
        <taxon>Treponemataceae</taxon>
        <taxon>Treponema</taxon>
    </lineage>
</organism>
<dbReference type="InterPro" id="IPR045864">
    <property type="entry name" value="aa-tRNA-synth_II/BPL/LPL"/>
</dbReference>
<gene>
    <name evidence="4" type="ORF">FUT82_04140</name>
    <name evidence="3" type="ORF">TPHV1_140007</name>
</gene>
<dbReference type="AlphaFoldDB" id="A0A0B7GR48"/>
<accession>A0A0B7GR48</accession>
<dbReference type="NCBIfam" id="TIGR00121">
    <property type="entry name" value="birA_ligase"/>
    <property type="match status" value="1"/>
</dbReference>
<dbReference type="Gene3D" id="2.30.30.100">
    <property type="match status" value="1"/>
</dbReference>
<dbReference type="Pfam" id="PF03099">
    <property type="entry name" value="BPL_LplA_LipB"/>
    <property type="match status" value="1"/>
</dbReference>
<dbReference type="SUPFAM" id="SSF55681">
    <property type="entry name" value="Class II aaRS and biotin synthetases"/>
    <property type="match status" value="1"/>
</dbReference>
<dbReference type="EC" id="6.3.4.15" evidence="3 4"/>
<dbReference type="OrthoDB" id="9807064at2"/>
<reference evidence="5" key="2">
    <citation type="submission" date="2015-01" db="EMBL/GenBank/DDBJ databases">
        <authorList>
            <person name="Manzoor Shahid"/>
            <person name="Zubair Saima"/>
        </authorList>
    </citation>
    <scope>NUCLEOTIDE SEQUENCE [LARGE SCALE GENOMIC DNA]</scope>
    <source>
        <strain evidence="5">V1</strain>
    </source>
</reference>
<dbReference type="EMBL" id="CDNC01000006">
    <property type="protein sequence ID" value="CEM61059.1"/>
    <property type="molecule type" value="Genomic_DNA"/>
</dbReference>
<protein>
    <submittedName>
        <fullName evidence="3">Biotin--(Acetyl-CoA-carboxylase) ligase</fullName>
        <ecNumber evidence="3 4">6.3.4.15</ecNumber>
    </submittedName>
    <submittedName>
        <fullName evidence="4">Biotin--[acetyl-CoA-carboxylase] ligase</fullName>
    </submittedName>
</protein>
<feature type="domain" description="BPL/LPL catalytic" evidence="2">
    <location>
        <begin position="1"/>
        <end position="183"/>
    </location>
</feature>
<name>A0A0B7GR48_TREPH</name>
<dbReference type="Gene3D" id="3.30.930.10">
    <property type="entry name" value="Bira Bifunctional Protein, Domain 2"/>
    <property type="match status" value="1"/>
</dbReference>
<evidence type="ECO:0000256" key="1">
    <source>
        <dbReference type="ARBA" id="ARBA00022598"/>
    </source>
</evidence>
<evidence type="ECO:0000259" key="2">
    <source>
        <dbReference type="PROSITE" id="PS51733"/>
    </source>
</evidence>
<dbReference type="GO" id="GO:0004077">
    <property type="term" value="F:biotin--[biotin carboxyl-carrier protein] ligase activity"/>
    <property type="evidence" value="ECO:0007669"/>
    <property type="project" value="UniProtKB-EC"/>
</dbReference>
<dbReference type="PROSITE" id="PS51733">
    <property type="entry name" value="BPL_LPL_CATALYTIC"/>
    <property type="match status" value="1"/>
</dbReference>
<dbReference type="PANTHER" id="PTHR12835">
    <property type="entry name" value="BIOTIN PROTEIN LIGASE"/>
    <property type="match status" value="1"/>
</dbReference>
<evidence type="ECO:0000313" key="5">
    <source>
        <dbReference type="Proteomes" id="UP000042527"/>
    </source>
</evidence>
<dbReference type="PANTHER" id="PTHR12835:SF5">
    <property type="entry name" value="BIOTIN--PROTEIN LIGASE"/>
    <property type="match status" value="1"/>
</dbReference>
<dbReference type="InterPro" id="IPR004408">
    <property type="entry name" value="Biotin_CoA_COase_ligase"/>
</dbReference>
<reference evidence="4 6" key="3">
    <citation type="submission" date="2019-08" db="EMBL/GenBank/DDBJ databases">
        <authorList>
            <person name="Kuhnert P."/>
        </authorList>
    </citation>
    <scope>NUCLEOTIDE SEQUENCE [LARGE SCALE GENOMIC DNA]</scope>
    <source>
        <strain evidence="4 6">B36.5</strain>
    </source>
</reference>